<gene>
    <name evidence="1" type="ORF">Presley_54</name>
</gene>
<dbReference type="Proteomes" id="UP000017656">
    <property type="component" value="Segment"/>
</dbReference>
<dbReference type="KEGG" id="vg:18504192"/>
<proteinExistence type="predicted"/>
<reference evidence="1 2" key="1">
    <citation type="journal article" date="2013" name="Genome Announc.">
        <title>Complete Genome of Acinetobacter baumannii N4-Like Podophage Presley.</title>
        <authorList>
            <person name="Farmer N.G."/>
            <person name="Wood T.L."/>
            <person name="Chamakura K.R."/>
            <person name="Kuty Everett G.F."/>
        </authorList>
    </citation>
    <scope>NUCLEOTIDE SEQUENCE [LARGE SCALE GENOMIC DNA]</scope>
</reference>
<sequence length="199" mass="22060">MSHFNDGQSDVEYVEIGEAINDKKGEFLPVAGRILNTNIRIIMDFLTGGTGSNKLIGHSLPVTRGGTGATSAQSARENIGLGFVDCNRVLRSAMPSMDVYDDKLVAGPYLVTKNKPVKQLIKLGTGTYKITNVEKFSGFIALLDPFNKPVFHVAIEEYNEETQELTFVTSDPEWGTYGWGRSTRLIDIYTGYYFTMLIE</sequence>
<dbReference type="EMBL" id="KF669658">
    <property type="protein sequence ID" value="AGY48121.1"/>
    <property type="molecule type" value="Genomic_DNA"/>
</dbReference>
<accession>U5PWJ7</accession>
<organism evidence="1 2">
    <name type="scientific">Acinetobacter phage Presley</name>
    <dbReference type="NCBI Taxonomy" id="1406780"/>
    <lineage>
        <taxon>Viruses</taxon>
        <taxon>Duplodnaviria</taxon>
        <taxon>Heunggongvirae</taxon>
        <taxon>Uroviricota</taxon>
        <taxon>Caudoviricetes</taxon>
        <taxon>Schitoviridae</taxon>
        <taxon>Presleyvirus</taxon>
        <taxon>Presleyvirus presley</taxon>
    </lineage>
</organism>
<protein>
    <submittedName>
        <fullName evidence="1">Uncharacterized protein</fullName>
    </submittedName>
</protein>
<name>U5PWJ7_9CAUD</name>
<dbReference type="RefSeq" id="YP_009007622.1">
    <property type="nucleotide sequence ID" value="NC_023581.1"/>
</dbReference>
<keyword evidence="2" id="KW-1185">Reference proteome</keyword>
<dbReference type="GeneID" id="18504192"/>
<evidence type="ECO:0000313" key="2">
    <source>
        <dbReference type="Proteomes" id="UP000017656"/>
    </source>
</evidence>
<evidence type="ECO:0000313" key="1">
    <source>
        <dbReference type="EMBL" id="AGY48121.1"/>
    </source>
</evidence>